<accession>A0A7W7DDB9</accession>
<dbReference type="InterPro" id="IPR012674">
    <property type="entry name" value="Calycin"/>
</dbReference>
<dbReference type="SUPFAM" id="SSF50814">
    <property type="entry name" value="Lipocalins"/>
    <property type="match status" value="1"/>
</dbReference>
<proteinExistence type="predicted"/>
<comment type="caution">
    <text evidence="2">The sequence shown here is derived from an EMBL/GenBank/DDBJ whole genome shotgun (WGS) entry which is preliminary data.</text>
</comment>
<dbReference type="EMBL" id="JACHND010000001">
    <property type="protein sequence ID" value="MBB4704521.1"/>
    <property type="molecule type" value="Genomic_DNA"/>
</dbReference>
<gene>
    <name evidence="2" type="ORF">BJ982_006065</name>
</gene>
<dbReference type="AlphaFoldDB" id="A0A7W7DDB9"/>
<reference evidence="2 3" key="1">
    <citation type="submission" date="2020-08" db="EMBL/GenBank/DDBJ databases">
        <title>Sequencing the genomes of 1000 actinobacteria strains.</title>
        <authorList>
            <person name="Klenk H.-P."/>
        </authorList>
    </citation>
    <scope>NUCLEOTIDE SEQUENCE [LARGE SCALE GENOMIC DNA]</scope>
    <source>
        <strain evidence="2 3">DSM 45784</strain>
    </source>
</reference>
<keyword evidence="3" id="KW-1185">Reference proteome</keyword>
<organism evidence="2 3">
    <name type="scientific">Sphaerisporangium siamense</name>
    <dbReference type="NCBI Taxonomy" id="795645"/>
    <lineage>
        <taxon>Bacteria</taxon>
        <taxon>Bacillati</taxon>
        <taxon>Actinomycetota</taxon>
        <taxon>Actinomycetes</taxon>
        <taxon>Streptosporangiales</taxon>
        <taxon>Streptosporangiaceae</taxon>
        <taxon>Sphaerisporangium</taxon>
    </lineage>
</organism>
<dbReference type="RefSeq" id="WP_184885608.1">
    <property type="nucleotide sequence ID" value="NZ_BOOV01000019.1"/>
</dbReference>
<dbReference type="InterPro" id="IPR022017">
    <property type="entry name" value="BFA1-like_DUF3598"/>
</dbReference>
<feature type="domain" description="DUF3598" evidence="1">
    <location>
        <begin position="9"/>
        <end position="149"/>
    </location>
</feature>
<evidence type="ECO:0000313" key="3">
    <source>
        <dbReference type="Proteomes" id="UP000542210"/>
    </source>
</evidence>
<evidence type="ECO:0000313" key="2">
    <source>
        <dbReference type="EMBL" id="MBB4704521.1"/>
    </source>
</evidence>
<name>A0A7W7DDB9_9ACTN</name>
<dbReference type="Proteomes" id="UP000542210">
    <property type="component" value="Unassembled WGS sequence"/>
</dbReference>
<dbReference type="Pfam" id="PF12204">
    <property type="entry name" value="DUF3598_N"/>
    <property type="match status" value="1"/>
</dbReference>
<protein>
    <recommendedName>
        <fullName evidence="1">DUF3598 domain-containing protein</fullName>
    </recommendedName>
</protein>
<dbReference type="Gene3D" id="2.40.128.20">
    <property type="match status" value="1"/>
</dbReference>
<sequence>MAIREGLPLLAKHEGEWEGTYTHVDADGNVVDRHASHLSCLLSPEDPDRYVQVNRYRWEDGRSEEYTFPGVYDGHGRLYFDTERIKGVTWALDENAMFLTWRFKASDPSADQRLFEMIVLSDDGASRSRTWQWLEHGVCVRRTLIQETRVG</sequence>
<evidence type="ECO:0000259" key="1">
    <source>
        <dbReference type="Pfam" id="PF12204"/>
    </source>
</evidence>